<dbReference type="InterPro" id="IPR015421">
    <property type="entry name" value="PyrdxlP-dep_Trfase_major"/>
</dbReference>
<evidence type="ECO:0000256" key="2">
    <source>
        <dbReference type="ARBA" id="ARBA00008954"/>
    </source>
</evidence>
<evidence type="ECO:0000256" key="4">
    <source>
        <dbReference type="ARBA" id="ARBA00022679"/>
    </source>
</evidence>
<dbReference type="InterPro" id="IPR004637">
    <property type="entry name" value="Dat"/>
</dbReference>
<accession>A0AAF0C914</accession>
<dbReference type="KEGG" id="tvd:SG34_029150"/>
<dbReference type="CDD" id="cd00610">
    <property type="entry name" value="OAT_like"/>
    <property type="match status" value="1"/>
</dbReference>
<dbReference type="PANTHER" id="PTHR43552">
    <property type="entry name" value="DIAMINOBUTYRATE--2-OXOGLUTARATE AMINOTRANSFERASE"/>
    <property type="match status" value="1"/>
</dbReference>
<dbReference type="GO" id="GO:0008483">
    <property type="term" value="F:transaminase activity"/>
    <property type="evidence" value="ECO:0007669"/>
    <property type="project" value="UniProtKB-KW"/>
</dbReference>
<evidence type="ECO:0000256" key="1">
    <source>
        <dbReference type="ARBA" id="ARBA00001933"/>
    </source>
</evidence>
<proteinExistence type="inferred from homology"/>
<dbReference type="AlphaFoldDB" id="A0AAF0C914"/>
<sequence length="452" mass="49402">MEQIDVGRVELEPLTDSEKHSRQQNNIESNARTYSRTINKLIVSGKGSVVTDAEGLEYLDLLSCAGTLALGHRHGEITQVLKDYLDSDHIMQGLDILTPAKYDFTQQLLSVLPQALREQAKIQFCGPTGADAAEAAIKLLKTATGRRTVFAFHGGYHGMTAGALALTGNLTAKQHVASLMPDVHYFPFPYEYRSPYGVRGEALTSVSLCHIESVLADPESGITKPAAIILEALQGEGGCIPAPKEWLQGLRDICTRYDIPLVLDEVQSGFGRTGQMFAFEEAGIIPDAILMSKAIGGGLPMSVVVYKEKYDKWQPGSHAGTFRGNQMAMVSGCKTMEIIKRDNLCQAAAEKGKYLKDKLLRLQQKYPEIGDVRGRGLMLGIEMIKPDSDNAAADGELAKEIKKTCFLEGLIVETGGRHGAVIRLLPVLTIDYDEINKAVRILEYSIKLALKH</sequence>
<feature type="region of interest" description="Disordered" evidence="7">
    <location>
        <begin position="1"/>
        <end position="30"/>
    </location>
</feature>
<comment type="cofactor">
    <cofactor evidence="1">
        <name>pyridoxal 5'-phosphate</name>
        <dbReference type="ChEBI" id="CHEBI:597326"/>
    </cofactor>
</comment>
<evidence type="ECO:0000313" key="8">
    <source>
        <dbReference type="EMBL" id="WDE05308.1"/>
    </source>
</evidence>
<reference evidence="8 9" key="2">
    <citation type="journal article" date="2022" name="Mar. Drugs">
        <title>Bioassay-Guided Fractionation Leads to the Detection of Cholic Acid Generated by the Rare Thalassomonas sp.</title>
        <authorList>
            <person name="Pheiffer F."/>
            <person name="Schneider Y.K."/>
            <person name="Hansen E.H."/>
            <person name="Andersen J.H."/>
            <person name="Isaksson J."/>
            <person name="Busche T."/>
            <person name="R C."/>
            <person name="Kalinowski J."/>
            <person name="Zyl L.V."/>
            <person name="Trindade M."/>
        </authorList>
    </citation>
    <scope>NUCLEOTIDE SEQUENCE [LARGE SCALE GENOMIC DNA]</scope>
    <source>
        <strain evidence="8 9">XOM25</strain>
    </source>
</reference>
<name>A0AAF0C914_9GAMM</name>
<protein>
    <submittedName>
        <fullName evidence="8">Diaminobutyrate--2-oxoglutarate transaminase family protein</fullName>
    </submittedName>
</protein>
<dbReference type="InterPro" id="IPR015424">
    <property type="entry name" value="PyrdxlP-dep_Trfase"/>
</dbReference>
<keyword evidence="4" id="KW-0808">Transferase</keyword>
<dbReference type="PIRSF" id="PIRSF000521">
    <property type="entry name" value="Transaminase_4ab_Lys_Orn"/>
    <property type="match status" value="1"/>
</dbReference>
<evidence type="ECO:0000256" key="6">
    <source>
        <dbReference type="RuleBase" id="RU003560"/>
    </source>
</evidence>
<dbReference type="EMBL" id="CP059733">
    <property type="protein sequence ID" value="WDE05308.1"/>
    <property type="molecule type" value="Genomic_DNA"/>
</dbReference>
<dbReference type="Gene3D" id="3.90.1150.10">
    <property type="entry name" value="Aspartate Aminotransferase, domain 1"/>
    <property type="match status" value="1"/>
</dbReference>
<dbReference type="RefSeq" id="WP_084724041.1">
    <property type="nucleotide sequence ID" value="NZ_CP059733.1"/>
</dbReference>
<evidence type="ECO:0000256" key="3">
    <source>
        <dbReference type="ARBA" id="ARBA00022576"/>
    </source>
</evidence>
<evidence type="ECO:0000256" key="7">
    <source>
        <dbReference type="SAM" id="MobiDB-lite"/>
    </source>
</evidence>
<dbReference type="PROSITE" id="PS00600">
    <property type="entry name" value="AA_TRANSFER_CLASS_3"/>
    <property type="match status" value="1"/>
</dbReference>
<gene>
    <name evidence="8" type="ORF">SG34_029150</name>
</gene>
<evidence type="ECO:0000256" key="5">
    <source>
        <dbReference type="ARBA" id="ARBA00022898"/>
    </source>
</evidence>
<dbReference type="Proteomes" id="UP000032352">
    <property type="component" value="Chromosome"/>
</dbReference>
<dbReference type="Pfam" id="PF00202">
    <property type="entry name" value="Aminotran_3"/>
    <property type="match status" value="1"/>
</dbReference>
<dbReference type="SUPFAM" id="SSF53383">
    <property type="entry name" value="PLP-dependent transferases"/>
    <property type="match status" value="1"/>
</dbReference>
<organism evidence="8 9">
    <name type="scientific">Thalassomonas viridans</name>
    <dbReference type="NCBI Taxonomy" id="137584"/>
    <lineage>
        <taxon>Bacteria</taxon>
        <taxon>Pseudomonadati</taxon>
        <taxon>Pseudomonadota</taxon>
        <taxon>Gammaproteobacteria</taxon>
        <taxon>Alteromonadales</taxon>
        <taxon>Colwelliaceae</taxon>
        <taxon>Thalassomonas</taxon>
    </lineage>
</organism>
<dbReference type="GO" id="GO:0030170">
    <property type="term" value="F:pyridoxal phosphate binding"/>
    <property type="evidence" value="ECO:0007669"/>
    <property type="project" value="InterPro"/>
</dbReference>
<dbReference type="InterPro" id="IPR005814">
    <property type="entry name" value="Aminotrans_3"/>
</dbReference>
<dbReference type="NCBIfam" id="TIGR00709">
    <property type="entry name" value="dat"/>
    <property type="match status" value="1"/>
</dbReference>
<feature type="compositionally biased region" description="Basic and acidic residues" evidence="7">
    <location>
        <begin position="1"/>
        <end position="21"/>
    </location>
</feature>
<dbReference type="Gene3D" id="3.40.640.10">
    <property type="entry name" value="Type I PLP-dependent aspartate aminotransferase-like (Major domain)"/>
    <property type="match status" value="1"/>
</dbReference>
<comment type="similarity">
    <text evidence="2 6">Belongs to the class-III pyridoxal-phosphate-dependent aminotransferase family.</text>
</comment>
<dbReference type="PANTHER" id="PTHR43552:SF1">
    <property type="entry name" value="DIAMINOBUTYRATE--2-OXOGLUTARATE AMINOTRANSFERASE"/>
    <property type="match status" value="1"/>
</dbReference>
<keyword evidence="3" id="KW-0032">Aminotransferase</keyword>
<keyword evidence="5 6" id="KW-0663">Pyridoxal phosphate</keyword>
<dbReference type="InterPro" id="IPR015422">
    <property type="entry name" value="PyrdxlP-dep_Trfase_small"/>
</dbReference>
<keyword evidence="9" id="KW-1185">Reference proteome</keyword>
<reference evidence="8 9" key="1">
    <citation type="journal article" date="2015" name="Genome Announc.">
        <title>Draft Genome Sequences of Marine Isolates of Thalassomonas viridans and Thalassomonas actiniarum.</title>
        <authorList>
            <person name="Olonade I."/>
            <person name="van Zyl L.J."/>
            <person name="Trindade M."/>
        </authorList>
    </citation>
    <scope>NUCLEOTIDE SEQUENCE [LARGE SCALE GENOMIC DNA]</scope>
    <source>
        <strain evidence="8 9">XOM25</strain>
    </source>
</reference>
<dbReference type="InterPro" id="IPR049704">
    <property type="entry name" value="Aminotrans_3_PPA_site"/>
</dbReference>
<evidence type="ECO:0000313" key="9">
    <source>
        <dbReference type="Proteomes" id="UP000032352"/>
    </source>
</evidence>